<comment type="caution">
    <text evidence="2">The sequence shown here is derived from an EMBL/GenBank/DDBJ whole genome shotgun (WGS) entry which is preliminary data.</text>
</comment>
<proteinExistence type="predicted"/>
<sequence>METRAHHVLIGLFTLVVVVAALLFALWLAKAGSEKQAHRYDIVFQEAVSGLTKGSTVEFNGIKVGEVSSLRLDPEDPRRVFARVSVDSTAPIRRDTRARLVPAGITGMYLIRLTSGDDPGSPPLRPQGEEVPVIVASPSPMSRLLADGEDVIYNVNEILVQARALFSAENVGKVSSALANLDQATGALAAQRDELGRAVQQLALAGDQANRALSEASRVMASTRRLIDGSATRTLESAQGAMLAFERAMRTVDTLVADNRGQLDSGMRGLGELGPAVAELGATLAALRNITRKLEDRPADFLLGLEPTKEFQP</sequence>
<gene>
    <name evidence="2" type="ORF">GX576_12895</name>
</gene>
<dbReference type="AlphaFoldDB" id="A0A7X7LY12"/>
<feature type="domain" description="Mce/MlaD" evidence="1">
    <location>
        <begin position="39"/>
        <end position="115"/>
    </location>
</feature>
<evidence type="ECO:0000313" key="2">
    <source>
        <dbReference type="EMBL" id="NLF55269.1"/>
    </source>
</evidence>
<organism evidence="2 3">
    <name type="scientific">Thauera phenolivorans</name>
    <dbReference type="NCBI Taxonomy" id="1792543"/>
    <lineage>
        <taxon>Bacteria</taxon>
        <taxon>Pseudomonadati</taxon>
        <taxon>Pseudomonadota</taxon>
        <taxon>Betaproteobacteria</taxon>
        <taxon>Rhodocyclales</taxon>
        <taxon>Zoogloeaceae</taxon>
        <taxon>Thauera</taxon>
    </lineage>
</organism>
<evidence type="ECO:0000313" key="3">
    <source>
        <dbReference type="Proteomes" id="UP000536534"/>
    </source>
</evidence>
<dbReference type="InterPro" id="IPR003399">
    <property type="entry name" value="Mce/MlaD"/>
</dbReference>
<name>A0A7X7LY12_9RHOO</name>
<dbReference type="PANTHER" id="PTHR36698:SF2">
    <property type="entry name" value="MCE_MLAD DOMAIN-CONTAINING PROTEIN"/>
    <property type="match status" value="1"/>
</dbReference>
<reference evidence="2 3" key="1">
    <citation type="journal article" date="2020" name="Biotechnol. Biofuels">
        <title>New insights from the biogas microbiome by comprehensive genome-resolved metagenomics of nearly 1600 species originating from multiple anaerobic digesters.</title>
        <authorList>
            <person name="Campanaro S."/>
            <person name="Treu L."/>
            <person name="Rodriguez-R L.M."/>
            <person name="Kovalovszki A."/>
            <person name="Ziels R.M."/>
            <person name="Maus I."/>
            <person name="Zhu X."/>
            <person name="Kougias P.G."/>
            <person name="Basile A."/>
            <person name="Luo G."/>
            <person name="Schluter A."/>
            <person name="Konstantinidis K.T."/>
            <person name="Angelidaki I."/>
        </authorList>
    </citation>
    <scope>NUCLEOTIDE SEQUENCE [LARGE SCALE GENOMIC DNA]</scope>
    <source>
        <strain evidence="2">AS06rmzACSIP_256</strain>
    </source>
</reference>
<evidence type="ECO:0000259" key="1">
    <source>
        <dbReference type="Pfam" id="PF02470"/>
    </source>
</evidence>
<dbReference type="PANTHER" id="PTHR36698">
    <property type="entry name" value="BLL5892 PROTEIN"/>
    <property type="match status" value="1"/>
</dbReference>
<dbReference type="EMBL" id="JAAYYV010000356">
    <property type="protein sequence ID" value="NLF55269.1"/>
    <property type="molecule type" value="Genomic_DNA"/>
</dbReference>
<accession>A0A7X7LY12</accession>
<dbReference type="Proteomes" id="UP000536534">
    <property type="component" value="Unassembled WGS sequence"/>
</dbReference>
<protein>
    <submittedName>
        <fullName evidence="2">MCE family protein</fullName>
    </submittedName>
</protein>
<dbReference type="Pfam" id="PF02470">
    <property type="entry name" value="MlaD"/>
    <property type="match status" value="1"/>
</dbReference>